<accession>A0A2N9G7G4</accession>
<gene>
    <name evidence="2" type="ORF">FSB_LOCUS23350</name>
</gene>
<dbReference type="PANTHER" id="PTHR33116:SF78">
    <property type="entry name" value="OS12G0587133 PROTEIN"/>
    <property type="match status" value="1"/>
</dbReference>
<dbReference type="PANTHER" id="PTHR33116">
    <property type="entry name" value="REVERSE TRANSCRIPTASE ZINC-BINDING DOMAIN-CONTAINING PROTEIN-RELATED-RELATED"/>
    <property type="match status" value="1"/>
</dbReference>
<evidence type="ECO:0000259" key="1">
    <source>
        <dbReference type="PROSITE" id="PS50878"/>
    </source>
</evidence>
<reference evidence="2" key="1">
    <citation type="submission" date="2018-02" db="EMBL/GenBank/DDBJ databases">
        <authorList>
            <person name="Cohen D.B."/>
            <person name="Kent A.D."/>
        </authorList>
    </citation>
    <scope>NUCLEOTIDE SEQUENCE</scope>
</reference>
<dbReference type="AlphaFoldDB" id="A0A2N9G7G4"/>
<organism evidence="2">
    <name type="scientific">Fagus sylvatica</name>
    <name type="common">Beechnut</name>
    <dbReference type="NCBI Taxonomy" id="28930"/>
    <lineage>
        <taxon>Eukaryota</taxon>
        <taxon>Viridiplantae</taxon>
        <taxon>Streptophyta</taxon>
        <taxon>Embryophyta</taxon>
        <taxon>Tracheophyta</taxon>
        <taxon>Spermatophyta</taxon>
        <taxon>Magnoliopsida</taxon>
        <taxon>eudicotyledons</taxon>
        <taxon>Gunneridae</taxon>
        <taxon>Pentapetalae</taxon>
        <taxon>rosids</taxon>
        <taxon>fabids</taxon>
        <taxon>Fagales</taxon>
        <taxon>Fagaceae</taxon>
        <taxon>Fagus</taxon>
    </lineage>
</organism>
<proteinExistence type="predicted"/>
<name>A0A2N9G7G4_FAGSY</name>
<dbReference type="Pfam" id="PF13966">
    <property type="entry name" value="zf-RVT"/>
    <property type="match status" value="2"/>
</dbReference>
<dbReference type="SUPFAM" id="SSF56672">
    <property type="entry name" value="DNA/RNA polymerases"/>
    <property type="match status" value="1"/>
</dbReference>
<sequence length="881" mass="101884">MQIFHHFFNHGSFTKSINATFIALIPKKPGAVEIKDFRPISLVTGLYKIVAKVLANRLKAVLGKVVSAPQNAFVQGRQILDSVLIANECLDSRLKAGDPGVLCKLDLEKAYDHVNWGFLIYMLRRCGFNRRWRQWIYMCISTARFSILVNGTPCGFFPSSRGLRQGDPLSPLLFIIVMEALSRLLARARDGCYISGFDVGRVNHISISHLLFADDTLILCGAARDQLCHLKSVFVWFQASSGLKINLGKSELVPVGSVPDVEELAVVLGCKLETRLAGWKRMYLSKGGRVTLIKSTLSNIPTYYLSLFPIPVGVAHRIEKIQRDFLWGGLGEDFKYHLVSWDRVCTPLYYGGLGIRRLLPYNQALLGKWLWRYAREKEALWRKIVELKYGGLWGGWCSNSVHGTYGKSLWKHIRKGWPTFAKNVYFKVGDGAHIKFWQHQWCGETTLKSRFPELYQLVSNPEASVQELASFIGSSFHWNVSFIRLIQDWELESVAEFLDVIYTTVPTPGVLDTIHWKYSLQKEFSVSSFYKCLLLSASRDFPWKSVWKPRVPSKVNFFIWTASLGKVLTIDNLRKRQLVIMDWCCMCKEAGESIDHLFLHCHIARELWALVFSMFGVSWVLPRHVVDLMACWNGCTRRCKSATIWGMIPHCLMWVIWRERNARTFEDLEKQTQELKQCFLSMLLEWVNASDISHFVSLYELINFCQLTMGAADQIRWRITKSGLLEVKSFCRDSYTGEGWYFPWKSIWRVKVSLKVSFFIWTVALGKILIIDNLWRHKVVVVGWCYMCKKAEETADHLLVHCEHAREPWSLLFCYLDLNGQFVRRGNVVVWSASIMWLIWRERNRPAFEGFERAMMELKLILLRTLLIGRQIFTVFRLVPY</sequence>
<feature type="domain" description="Reverse transcriptase" evidence="1">
    <location>
        <begin position="6"/>
        <end position="272"/>
    </location>
</feature>
<dbReference type="InterPro" id="IPR043502">
    <property type="entry name" value="DNA/RNA_pol_sf"/>
</dbReference>
<protein>
    <recommendedName>
        <fullName evidence="1">Reverse transcriptase domain-containing protein</fullName>
    </recommendedName>
</protein>
<dbReference type="EMBL" id="OIVN01001569">
    <property type="protein sequence ID" value="SPC95468.1"/>
    <property type="molecule type" value="Genomic_DNA"/>
</dbReference>
<dbReference type="PROSITE" id="PS50878">
    <property type="entry name" value="RT_POL"/>
    <property type="match status" value="1"/>
</dbReference>
<dbReference type="Pfam" id="PF00078">
    <property type="entry name" value="RVT_1"/>
    <property type="match status" value="1"/>
</dbReference>
<dbReference type="InterPro" id="IPR026960">
    <property type="entry name" value="RVT-Znf"/>
</dbReference>
<evidence type="ECO:0000313" key="2">
    <source>
        <dbReference type="EMBL" id="SPC95468.1"/>
    </source>
</evidence>
<dbReference type="InterPro" id="IPR000477">
    <property type="entry name" value="RT_dom"/>
</dbReference>
<dbReference type="CDD" id="cd01650">
    <property type="entry name" value="RT_nLTR_like"/>
    <property type="match status" value="1"/>
</dbReference>